<dbReference type="OrthoDB" id="1577640at2759"/>
<dbReference type="SUPFAM" id="SSF53167">
    <property type="entry name" value="Purine and uridine phosphorylases"/>
    <property type="match status" value="1"/>
</dbReference>
<dbReference type="EMBL" id="KZ559537">
    <property type="protein sequence ID" value="PLN81398.1"/>
    <property type="molecule type" value="Genomic_DNA"/>
</dbReference>
<reference evidence="3" key="1">
    <citation type="submission" date="2017-12" db="EMBL/GenBank/DDBJ databases">
        <authorList>
            <consortium name="DOE Joint Genome Institute"/>
            <person name="Mondo S.J."/>
            <person name="Kjaerbolling I."/>
            <person name="Vesth T.C."/>
            <person name="Frisvad J.C."/>
            <person name="Nybo J.L."/>
            <person name="Theobald S."/>
            <person name="Kuo A."/>
            <person name="Bowyer P."/>
            <person name="Matsuda Y."/>
            <person name="Lyhne E.K."/>
            <person name="Kogle M.E."/>
            <person name="Clum A."/>
            <person name="Lipzen A."/>
            <person name="Salamov A."/>
            <person name="Ngan C.Y."/>
            <person name="Daum C."/>
            <person name="Chiniquy J."/>
            <person name="Barry K."/>
            <person name="LaButti K."/>
            <person name="Haridas S."/>
            <person name="Simmons B.A."/>
            <person name="Magnuson J.K."/>
            <person name="Mortensen U.H."/>
            <person name="Larsen T.O."/>
            <person name="Grigoriev I.V."/>
            <person name="Baker S.E."/>
            <person name="Andersen M.R."/>
            <person name="Nordberg H.P."/>
            <person name="Cantor M.N."/>
            <person name="Hua S.X."/>
        </authorList>
    </citation>
    <scope>NUCLEOTIDE SEQUENCE [LARGE SCALE GENOMIC DNA]</scope>
    <source>
        <strain evidence="3">IBT 19404</strain>
    </source>
</reference>
<proteinExistence type="predicted"/>
<evidence type="ECO:0000313" key="2">
    <source>
        <dbReference type="EMBL" id="PLN81398.1"/>
    </source>
</evidence>
<sequence>MATPPLSFTHNDYRVACICPMGLEQAPLEAMLDTIHPSLPYNRDQNSYTLGRMGAHNIVIAAMPEIGNNNAAAVATQLLNDFPCIRFSLLVGIGGGVPHMNRNIDIRLGDVVVSNPSGTYGGVVQFDRGKILAGGRYERVGMLQKPPDVLLASVRRLESLHRRTDSQIPTILADMIRRFPKMEMGNYVHQGAENDQLFQAAFQHPGGNDCRKCDLRETIQRAPRTSWAPVIHYGMIGSSNSVVKNSAIRDRLKADFNVLCVEMEAAGLMDSFPCLVIRGICDYADSHKNKMWHPYAAATAAAYAKELLSLVPPLNVPSSMQTGEESGRAKGRATITTGNVRNLVNGSVTGDVVGGDKVCGNKVSQDEWR</sequence>
<protein>
    <submittedName>
        <fullName evidence="2">Purine and uridine phosphorylase</fullName>
    </submittedName>
</protein>
<accession>A0A2J5HVQ0</accession>
<dbReference type="Pfam" id="PF01048">
    <property type="entry name" value="PNP_UDP_1"/>
    <property type="match status" value="1"/>
</dbReference>
<organism evidence="2 3">
    <name type="scientific">Aspergillus taichungensis</name>
    <dbReference type="NCBI Taxonomy" id="482145"/>
    <lineage>
        <taxon>Eukaryota</taxon>
        <taxon>Fungi</taxon>
        <taxon>Dikarya</taxon>
        <taxon>Ascomycota</taxon>
        <taxon>Pezizomycotina</taxon>
        <taxon>Eurotiomycetes</taxon>
        <taxon>Eurotiomycetidae</taxon>
        <taxon>Eurotiales</taxon>
        <taxon>Aspergillaceae</taxon>
        <taxon>Aspergillus</taxon>
        <taxon>Aspergillus subgen. Circumdati</taxon>
    </lineage>
</organism>
<feature type="domain" description="Nucleoside phosphorylase" evidence="1">
    <location>
        <begin position="14"/>
        <end position="297"/>
    </location>
</feature>
<dbReference type="InterPro" id="IPR053137">
    <property type="entry name" value="NLR-like"/>
</dbReference>
<dbReference type="Gene3D" id="3.40.50.1580">
    <property type="entry name" value="Nucleoside phosphorylase domain"/>
    <property type="match status" value="1"/>
</dbReference>
<evidence type="ECO:0000313" key="3">
    <source>
        <dbReference type="Proteomes" id="UP000235023"/>
    </source>
</evidence>
<dbReference type="InterPro" id="IPR000845">
    <property type="entry name" value="Nucleoside_phosphorylase_d"/>
</dbReference>
<dbReference type="AlphaFoldDB" id="A0A2J5HVQ0"/>
<dbReference type="GO" id="GO:0003824">
    <property type="term" value="F:catalytic activity"/>
    <property type="evidence" value="ECO:0007669"/>
    <property type="project" value="InterPro"/>
</dbReference>
<evidence type="ECO:0000259" key="1">
    <source>
        <dbReference type="Pfam" id="PF01048"/>
    </source>
</evidence>
<name>A0A2J5HVQ0_9EURO</name>
<keyword evidence="3" id="KW-1185">Reference proteome</keyword>
<dbReference type="PANTHER" id="PTHR46082:SF11">
    <property type="entry name" value="AAA+ ATPASE DOMAIN-CONTAINING PROTEIN-RELATED"/>
    <property type="match status" value="1"/>
</dbReference>
<dbReference type="PANTHER" id="PTHR46082">
    <property type="entry name" value="ATP/GTP-BINDING PROTEIN-RELATED"/>
    <property type="match status" value="1"/>
</dbReference>
<gene>
    <name evidence="2" type="ORF">BDW42DRAFT_185437</name>
</gene>
<dbReference type="GO" id="GO:0009116">
    <property type="term" value="P:nucleoside metabolic process"/>
    <property type="evidence" value="ECO:0007669"/>
    <property type="project" value="InterPro"/>
</dbReference>
<dbReference type="InterPro" id="IPR035994">
    <property type="entry name" value="Nucleoside_phosphorylase_sf"/>
</dbReference>
<dbReference type="Proteomes" id="UP000235023">
    <property type="component" value="Unassembled WGS sequence"/>
</dbReference>